<keyword evidence="2" id="KW-1133">Transmembrane helix</keyword>
<evidence type="ECO:0000313" key="4">
    <source>
        <dbReference type="Proteomes" id="UP000538292"/>
    </source>
</evidence>
<reference evidence="3 4" key="1">
    <citation type="submission" date="2020-07" db="EMBL/GenBank/DDBJ databases">
        <title>Thermoactinomyces phylogeny.</title>
        <authorList>
            <person name="Dunlap C."/>
        </authorList>
    </citation>
    <scope>NUCLEOTIDE SEQUENCE [LARGE SCALE GENOMIC DNA]</scope>
    <source>
        <strain evidence="3 4">AMNI-1</strain>
    </source>
</reference>
<dbReference type="Proteomes" id="UP000538292">
    <property type="component" value="Unassembled WGS sequence"/>
</dbReference>
<proteinExistence type="predicted"/>
<keyword evidence="4" id="KW-1185">Reference proteome</keyword>
<keyword evidence="2" id="KW-0812">Transmembrane</keyword>
<gene>
    <name evidence="3" type="ORF">H2C83_14305</name>
</gene>
<evidence type="ECO:0000256" key="2">
    <source>
        <dbReference type="SAM" id="Phobius"/>
    </source>
</evidence>
<feature type="transmembrane region" description="Helical" evidence="2">
    <location>
        <begin position="31"/>
        <end position="52"/>
    </location>
</feature>
<sequence length="152" mass="16939">MSDCKTGTPIRNLQPISPQEPKAGSPGEHGVVLPVVLLAITFLYTLMTLFILQISHAKEIHLLYGEKVACKYAAESGIAVLQQQLRLGKWKPEETSREQLIRVGGRQVVMEMIKNNSKQIHIRATAWGKHGVIQTAEACLDPGTFAIRKWIR</sequence>
<accession>A0A7W1XUF0</accession>
<protein>
    <submittedName>
        <fullName evidence="3">Uncharacterized protein</fullName>
    </submittedName>
</protein>
<organism evidence="3 4">
    <name type="scientific">Thermoactinomyces mirandus</name>
    <dbReference type="NCBI Taxonomy" id="2756294"/>
    <lineage>
        <taxon>Bacteria</taxon>
        <taxon>Bacillati</taxon>
        <taxon>Bacillota</taxon>
        <taxon>Bacilli</taxon>
        <taxon>Bacillales</taxon>
        <taxon>Thermoactinomycetaceae</taxon>
        <taxon>Thermoactinomyces</taxon>
    </lineage>
</organism>
<dbReference type="AlphaFoldDB" id="A0A7W1XUF0"/>
<dbReference type="RefSeq" id="WP_181741931.1">
    <property type="nucleotide sequence ID" value="NZ_JACEOL010000053.1"/>
</dbReference>
<evidence type="ECO:0000313" key="3">
    <source>
        <dbReference type="EMBL" id="MBA4603459.1"/>
    </source>
</evidence>
<keyword evidence="2" id="KW-0472">Membrane</keyword>
<comment type="caution">
    <text evidence="3">The sequence shown here is derived from an EMBL/GenBank/DDBJ whole genome shotgun (WGS) entry which is preliminary data.</text>
</comment>
<name>A0A7W1XUF0_9BACL</name>
<feature type="region of interest" description="Disordered" evidence="1">
    <location>
        <begin position="1"/>
        <end position="25"/>
    </location>
</feature>
<evidence type="ECO:0000256" key="1">
    <source>
        <dbReference type="SAM" id="MobiDB-lite"/>
    </source>
</evidence>
<dbReference type="EMBL" id="JACEOL010000053">
    <property type="protein sequence ID" value="MBA4603459.1"/>
    <property type="molecule type" value="Genomic_DNA"/>
</dbReference>